<gene>
    <name evidence="2" type="ORF">K9V48_06845</name>
</gene>
<dbReference type="Pfam" id="PF14171">
    <property type="entry name" value="SpoIISA_toxin"/>
    <property type="match status" value="1"/>
</dbReference>
<dbReference type="Proteomes" id="UP001165287">
    <property type="component" value="Unassembled WGS sequence"/>
</dbReference>
<reference evidence="2" key="1">
    <citation type="submission" date="2024-05" db="EMBL/GenBank/DDBJ databases">
        <title>Metabacillus sp. nov., isolated from the rhizosphere soil of tomato plants.</title>
        <authorList>
            <person name="Ma R."/>
        </authorList>
    </citation>
    <scope>NUCLEOTIDE SEQUENCE</scope>
    <source>
        <strain evidence="2">DBTR6</strain>
    </source>
</reference>
<dbReference type="RefSeq" id="WP_224137965.1">
    <property type="nucleotide sequence ID" value="NZ_JAIQUM010000010.1"/>
</dbReference>
<keyword evidence="3" id="KW-1185">Reference proteome</keyword>
<keyword evidence="1" id="KW-0812">Transmembrane</keyword>
<dbReference type="EMBL" id="JAIQUM010000010">
    <property type="protein sequence ID" value="MBZ5749968.1"/>
    <property type="molecule type" value="Genomic_DNA"/>
</dbReference>
<proteinExistence type="predicted"/>
<evidence type="ECO:0000256" key="1">
    <source>
        <dbReference type="SAM" id="Phobius"/>
    </source>
</evidence>
<feature type="transmembrane region" description="Helical" evidence="1">
    <location>
        <begin position="71"/>
        <end position="91"/>
    </location>
</feature>
<sequence>MDVHIGKKKIHFLWVFGILLSLSATIVSVLLYVFHVPFMKMMFGGVALLLLIVLAYYWMNSKGYHNNLGRIRRTFYTMFLLFVIYGIISGNIDYNDWKLLTQLAALALFVDLAVFQNPNILKIWNTELKHEDEVREALSESKKVILKNAKKVEKFSQIIQYTNVHFNERPIPVTMNEYKDQLKEYLELYSDTLSFSISFFLFASPTDEEQKKENIKTQIDNISIRHAIEFLHKQEDRDAMVNSFSRGETLILKEGELIAIPYFGDFYSLIVTIESKEGLVDGIDASHILNLLVIFDWYMTDAEEIMNEEAQENAENDRYVDEQEK</sequence>
<keyword evidence="1" id="KW-1133">Transmembrane helix</keyword>
<feature type="transmembrane region" description="Helical" evidence="1">
    <location>
        <begin position="41"/>
        <end position="59"/>
    </location>
</feature>
<organism evidence="2 3">
    <name type="scientific">Metabacillus rhizolycopersici</name>
    <dbReference type="NCBI Taxonomy" id="2875709"/>
    <lineage>
        <taxon>Bacteria</taxon>
        <taxon>Bacillati</taxon>
        <taxon>Bacillota</taxon>
        <taxon>Bacilli</taxon>
        <taxon>Bacillales</taxon>
        <taxon>Bacillaceae</taxon>
        <taxon>Metabacillus</taxon>
    </lineage>
</organism>
<protein>
    <submittedName>
        <fullName evidence="2">Type II toxin-antitoxin system SpoIISA family toxin</fullName>
    </submittedName>
</protein>
<keyword evidence="1" id="KW-0472">Membrane</keyword>
<comment type="caution">
    <text evidence="2">The sequence shown here is derived from an EMBL/GenBank/DDBJ whole genome shotgun (WGS) entry which is preliminary data.</text>
</comment>
<evidence type="ECO:0000313" key="3">
    <source>
        <dbReference type="Proteomes" id="UP001165287"/>
    </source>
</evidence>
<feature type="transmembrane region" description="Helical" evidence="1">
    <location>
        <begin position="12"/>
        <end position="35"/>
    </location>
</feature>
<dbReference type="InterPro" id="IPR025940">
    <property type="entry name" value="SpoIISA_toxin"/>
</dbReference>
<accession>A0ABS7UNU7</accession>
<name>A0ABS7UNU7_9BACI</name>
<evidence type="ECO:0000313" key="2">
    <source>
        <dbReference type="EMBL" id="MBZ5749968.1"/>
    </source>
</evidence>